<protein>
    <submittedName>
        <fullName evidence="2">15114_t:CDS:1</fullName>
    </submittedName>
</protein>
<gene>
    <name evidence="2" type="ORF">FMOSSE_LOCUS4928</name>
</gene>
<organism evidence="2 3">
    <name type="scientific">Funneliformis mosseae</name>
    <name type="common">Endomycorrhizal fungus</name>
    <name type="synonym">Glomus mosseae</name>
    <dbReference type="NCBI Taxonomy" id="27381"/>
    <lineage>
        <taxon>Eukaryota</taxon>
        <taxon>Fungi</taxon>
        <taxon>Fungi incertae sedis</taxon>
        <taxon>Mucoromycota</taxon>
        <taxon>Glomeromycotina</taxon>
        <taxon>Glomeromycetes</taxon>
        <taxon>Glomerales</taxon>
        <taxon>Glomeraceae</taxon>
        <taxon>Funneliformis</taxon>
    </lineage>
</organism>
<dbReference type="InterPro" id="IPR032675">
    <property type="entry name" value="LRR_dom_sf"/>
</dbReference>
<dbReference type="InterPro" id="IPR001810">
    <property type="entry name" value="F-box_dom"/>
</dbReference>
<evidence type="ECO:0000259" key="1">
    <source>
        <dbReference type="PROSITE" id="PS50181"/>
    </source>
</evidence>
<dbReference type="Gene3D" id="3.80.10.10">
    <property type="entry name" value="Ribonuclease Inhibitor"/>
    <property type="match status" value="1"/>
</dbReference>
<comment type="caution">
    <text evidence="2">The sequence shown here is derived from an EMBL/GenBank/DDBJ whole genome shotgun (WGS) entry which is preliminary data.</text>
</comment>
<proteinExistence type="predicted"/>
<dbReference type="Pfam" id="PF12937">
    <property type="entry name" value="F-box-like"/>
    <property type="match status" value="1"/>
</dbReference>
<dbReference type="SUPFAM" id="SSF52047">
    <property type="entry name" value="RNI-like"/>
    <property type="match status" value="1"/>
</dbReference>
<accession>A0A9N9A759</accession>
<evidence type="ECO:0000313" key="2">
    <source>
        <dbReference type="EMBL" id="CAG8518938.1"/>
    </source>
</evidence>
<feature type="domain" description="F-box" evidence="1">
    <location>
        <begin position="50"/>
        <end position="102"/>
    </location>
</feature>
<dbReference type="SUPFAM" id="SSF81383">
    <property type="entry name" value="F-box domain"/>
    <property type="match status" value="1"/>
</dbReference>
<name>A0A9N9A759_FUNMO</name>
<dbReference type="InterPro" id="IPR036047">
    <property type="entry name" value="F-box-like_dom_sf"/>
</dbReference>
<dbReference type="Proteomes" id="UP000789375">
    <property type="component" value="Unassembled WGS sequence"/>
</dbReference>
<dbReference type="EMBL" id="CAJVPP010000881">
    <property type="protein sequence ID" value="CAG8518938.1"/>
    <property type="molecule type" value="Genomic_DNA"/>
</dbReference>
<dbReference type="PROSITE" id="PS50181">
    <property type="entry name" value="FBOX"/>
    <property type="match status" value="1"/>
</dbReference>
<sequence length="347" mass="39922">MSDTSNNVSSIINVLSNLSTSPTQSLKSAIVPLLTPPVTPPILIKRPNSDTILSSLPPEILLKIFGHLRIPLVEESYEDILNVSLVCRRWHNCSVTILWNKVDIRRQSKWFLIRNYIPKYGHLINSISLYWVGLYDKDKQMLLKHCRCIKILSLVKCRNLDKDFLCGLVKLNQETLRSFMIWGPGVYESLATEITDDLLLPMINYCKKLKELKIQAAAITDKLLINLANSTSNHKNNIWPELNVIDLSECGKITAGGIAELFNPSVFPKLFNLRLQYHEENDLDVDFFDFLAKSFPQLKFYLVVIDWYLETNPFNGTRYVKVSDDLQALCKRRHNIVLETLISGRQW</sequence>
<dbReference type="CDD" id="cd09917">
    <property type="entry name" value="F-box_SF"/>
    <property type="match status" value="1"/>
</dbReference>
<evidence type="ECO:0000313" key="3">
    <source>
        <dbReference type="Proteomes" id="UP000789375"/>
    </source>
</evidence>
<keyword evidence="3" id="KW-1185">Reference proteome</keyword>
<dbReference type="Gene3D" id="1.20.1280.50">
    <property type="match status" value="1"/>
</dbReference>
<reference evidence="2" key="1">
    <citation type="submission" date="2021-06" db="EMBL/GenBank/DDBJ databases">
        <authorList>
            <person name="Kallberg Y."/>
            <person name="Tangrot J."/>
            <person name="Rosling A."/>
        </authorList>
    </citation>
    <scope>NUCLEOTIDE SEQUENCE</scope>
    <source>
        <strain evidence="2">87-6 pot B 2015</strain>
    </source>
</reference>
<dbReference type="AlphaFoldDB" id="A0A9N9A759"/>